<reference evidence="2 3" key="1">
    <citation type="submission" date="2013-02" db="EMBL/GenBank/DDBJ databases">
        <title>The Genome Sequence of Acinetobacter gerneri CIP 107464.</title>
        <authorList>
            <consortium name="The Broad Institute Genome Sequencing Platform"/>
            <consortium name="The Broad Institute Genome Sequencing Center for Infectious Disease"/>
            <person name="Cerqueira G."/>
            <person name="Feldgarden M."/>
            <person name="Courvalin P."/>
            <person name="Perichon B."/>
            <person name="Grillot-Courvalin C."/>
            <person name="Clermont D."/>
            <person name="Rocha E."/>
            <person name="Yoon E.-J."/>
            <person name="Nemec A."/>
            <person name="Walker B."/>
            <person name="Young S.K."/>
            <person name="Zeng Q."/>
            <person name="Gargeya S."/>
            <person name="Fitzgerald M."/>
            <person name="Haas B."/>
            <person name="Abouelleil A."/>
            <person name="Alvarado L."/>
            <person name="Arachchi H.M."/>
            <person name="Berlin A.M."/>
            <person name="Chapman S.B."/>
            <person name="Dewar J."/>
            <person name="Goldberg J."/>
            <person name="Griggs A."/>
            <person name="Gujja S."/>
            <person name="Hansen M."/>
            <person name="Howarth C."/>
            <person name="Imamovic A."/>
            <person name="Larimer J."/>
            <person name="McCowan C."/>
            <person name="Murphy C."/>
            <person name="Neiman D."/>
            <person name="Pearson M."/>
            <person name="Priest M."/>
            <person name="Roberts A."/>
            <person name="Saif S."/>
            <person name="Shea T."/>
            <person name="Sisk P."/>
            <person name="Sykes S."/>
            <person name="Wortman J."/>
            <person name="Nusbaum C."/>
            <person name="Birren B."/>
        </authorList>
    </citation>
    <scope>NUCLEOTIDE SEQUENCE [LARGE SCALE GENOMIC DNA]</scope>
    <source>
        <strain evidence="2 3">CIP 107464</strain>
    </source>
</reference>
<evidence type="ECO:0000313" key="3">
    <source>
        <dbReference type="Proteomes" id="UP000013117"/>
    </source>
</evidence>
<dbReference type="InterPro" id="IPR011009">
    <property type="entry name" value="Kinase-like_dom_sf"/>
</dbReference>
<dbReference type="SMART" id="SM00220">
    <property type="entry name" value="S_TKc"/>
    <property type="match status" value="1"/>
</dbReference>
<sequence>MSKQLNVLMPKIDLGQLQLENKQSSQLLGRRLYRIHVNKKPYWLKLQALGIHELAEHYFENELEIYRELNRVESAKHSVLGNFAIIDPQQYIRSDEQFYSAGLLIEDANNLFAQNPQSISEKATVNILLKSLDVLQNLHQLGFIHGDLKKEHFRINTNSVFLIDFEQARTINGLIRPHLSATPRYMAPELFHAAEKSIQSDIYALGIIWLEWLTQNRLSCNSYKEWAILHCQLLKINLPEKFHALYPIFEQILAKKIDQRFANICQIKQALSKNVQRKSNISHF</sequence>
<dbReference type="eggNOG" id="COG0515">
    <property type="taxonomic scope" value="Bacteria"/>
</dbReference>
<dbReference type="PROSITE" id="PS50011">
    <property type="entry name" value="PROTEIN_KINASE_DOM"/>
    <property type="match status" value="1"/>
</dbReference>
<dbReference type="InterPro" id="IPR000719">
    <property type="entry name" value="Prot_kinase_dom"/>
</dbReference>
<dbReference type="HOGENOM" id="CLU_1040608_0_0_6"/>
<evidence type="ECO:0000313" key="2">
    <source>
        <dbReference type="EMBL" id="ENV32607.1"/>
    </source>
</evidence>
<keyword evidence="3" id="KW-1185">Reference proteome</keyword>
<dbReference type="Pfam" id="PF00069">
    <property type="entry name" value="Pkinase"/>
    <property type="match status" value="1"/>
</dbReference>
<dbReference type="AlphaFoldDB" id="N8Y780"/>
<organism evidence="2 3">
    <name type="scientific">Acinetobacter gerneri DSM 14967 = CIP 107464 = MTCC 9824</name>
    <dbReference type="NCBI Taxonomy" id="1120926"/>
    <lineage>
        <taxon>Bacteria</taxon>
        <taxon>Pseudomonadati</taxon>
        <taxon>Pseudomonadota</taxon>
        <taxon>Gammaproteobacteria</taxon>
        <taxon>Moraxellales</taxon>
        <taxon>Moraxellaceae</taxon>
        <taxon>Acinetobacter</taxon>
    </lineage>
</organism>
<proteinExistence type="predicted"/>
<dbReference type="PANTHER" id="PTHR44167:SF24">
    <property type="entry name" value="SERINE_THREONINE-PROTEIN KINASE CHK2"/>
    <property type="match status" value="1"/>
</dbReference>
<dbReference type="EMBL" id="APPN01000073">
    <property type="protein sequence ID" value="ENV32607.1"/>
    <property type="molecule type" value="Genomic_DNA"/>
</dbReference>
<dbReference type="GO" id="GO:0005524">
    <property type="term" value="F:ATP binding"/>
    <property type="evidence" value="ECO:0007669"/>
    <property type="project" value="InterPro"/>
</dbReference>
<dbReference type="GeneID" id="84210403"/>
<gene>
    <name evidence="2" type="ORF">F960_03114</name>
</gene>
<dbReference type="PANTHER" id="PTHR44167">
    <property type="entry name" value="OVARIAN-SPECIFIC SERINE/THREONINE-PROTEIN KINASE LOK-RELATED"/>
    <property type="match status" value="1"/>
</dbReference>
<accession>N8Y780</accession>
<evidence type="ECO:0000259" key="1">
    <source>
        <dbReference type="PROSITE" id="PS50011"/>
    </source>
</evidence>
<dbReference type="Gene3D" id="1.10.510.10">
    <property type="entry name" value="Transferase(Phosphotransferase) domain 1"/>
    <property type="match status" value="1"/>
</dbReference>
<dbReference type="SUPFAM" id="SSF56112">
    <property type="entry name" value="Protein kinase-like (PK-like)"/>
    <property type="match status" value="1"/>
</dbReference>
<dbReference type="STRING" id="202952.GCA_000747725_02216"/>
<dbReference type="GO" id="GO:0004672">
    <property type="term" value="F:protein kinase activity"/>
    <property type="evidence" value="ECO:0007669"/>
    <property type="project" value="InterPro"/>
</dbReference>
<feature type="domain" description="Protein kinase" evidence="1">
    <location>
        <begin position="1"/>
        <end position="272"/>
    </location>
</feature>
<name>N8Y780_9GAMM</name>
<dbReference type="Proteomes" id="UP000013117">
    <property type="component" value="Unassembled WGS sequence"/>
</dbReference>
<dbReference type="PATRIC" id="fig|1120926.3.peg.3026"/>
<protein>
    <recommendedName>
        <fullName evidence="1">Protein kinase domain-containing protein</fullName>
    </recommendedName>
</protein>
<comment type="caution">
    <text evidence="2">The sequence shown here is derived from an EMBL/GenBank/DDBJ whole genome shotgun (WGS) entry which is preliminary data.</text>
</comment>
<dbReference type="RefSeq" id="WP_004866330.1">
    <property type="nucleotide sequence ID" value="NZ_ASYY01000031.1"/>
</dbReference>